<accession>A0A916Z1P6</accession>
<reference evidence="4" key="1">
    <citation type="journal article" date="2014" name="Int. J. Syst. Evol. Microbiol.">
        <title>Complete genome sequence of Corynebacterium casei LMG S-19264T (=DSM 44701T), isolated from a smear-ripened cheese.</title>
        <authorList>
            <consortium name="US DOE Joint Genome Institute (JGI-PGF)"/>
            <person name="Walter F."/>
            <person name="Albersmeier A."/>
            <person name="Kalinowski J."/>
            <person name="Ruckert C."/>
        </authorList>
    </citation>
    <scope>NUCLEOTIDE SEQUENCE</scope>
    <source>
        <strain evidence="4">CGMCC 1.15360</strain>
    </source>
</reference>
<evidence type="ECO:0000313" key="4">
    <source>
        <dbReference type="EMBL" id="GGD71484.1"/>
    </source>
</evidence>
<dbReference type="Pfam" id="PF00959">
    <property type="entry name" value="Phage_lysozyme"/>
    <property type="match status" value="1"/>
</dbReference>
<proteinExistence type="inferred from homology"/>
<dbReference type="AlphaFoldDB" id="A0A916Z1P6"/>
<dbReference type="InterPro" id="IPR002196">
    <property type="entry name" value="Glyco_hydro_24"/>
</dbReference>
<keyword evidence="3" id="KW-0326">Glycosidase</keyword>
<comment type="caution">
    <text evidence="4">The sequence shown here is derived from an EMBL/GenBank/DDBJ whole genome shotgun (WGS) entry which is preliminary data.</text>
</comment>
<evidence type="ECO:0000256" key="2">
    <source>
        <dbReference type="ARBA" id="ARBA00022638"/>
    </source>
</evidence>
<dbReference type="Gene3D" id="1.10.530.40">
    <property type="match status" value="1"/>
</dbReference>
<dbReference type="GO" id="GO:0031640">
    <property type="term" value="P:killing of cells of another organism"/>
    <property type="evidence" value="ECO:0007669"/>
    <property type="project" value="UniProtKB-KW"/>
</dbReference>
<dbReference type="GO" id="GO:0016998">
    <property type="term" value="P:cell wall macromolecule catabolic process"/>
    <property type="evidence" value="ECO:0007669"/>
    <property type="project" value="InterPro"/>
</dbReference>
<keyword evidence="2 3" id="KW-0081">Bacteriolytic enzyme</keyword>
<dbReference type="GO" id="GO:0003796">
    <property type="term" value="F:lysozyme activity"/>
    <property type="evidence" value="ECO:0007669"/>
    <property type="project" value="UniProtKB-EC"/>
</dbReference>
<dbReference type="EC" id="3.2.1.17" evidence="3"/>
<evidence type="ECO:0000313" key="5">
    <source>
        <dbReference type="Proteomes" id="UP000612349"/>
    </source>
</evidence>
<name>A0A916Z1P6_9SPHN</name>
<protein>
    <recommendedName>
        <fullName evidence="3">Lysozyme</fullName>
        <ecNumber evidence="3">3.2.1.17</ecNumber>
    </recommendedName>
</protein>
<keyword evidence="3" id="KW-0378">Hydrolase</keyword>
<reference evidence="4" key="2">
    <citation type="submission" date="2020-09" db="EMBL/GenBank/DDBJ databases">
        <authorList>
            <person name="Sun Q."/>
            <person name="Zhou Y."/>
        </authorList>
    </citation>
    <scope>NUCLEOTIDE SEQUENCE</scope>
    <source>
        <strain evidence="4">CGMCC 1.15360</strain>
    </source>
</reference>
<dbReference type="OrthoDB" id="5327667at2"/>
<evidence type="ECO:0000256" key="1">
    <source>
        <dbReference type="ARBA" id="ARBA00022529"/>
    </source>
</evidence>
<comment type="catalytic activity">
    <reaction evidence="3">
        <text>Hydrolysis of (1-&gt;4)-beta-linkages between N-acetylmuramic acid and N-acetyl-D-glucosamine residues in a peptidoglycan and between N-acetyl-D-glucosamine residues in chitodextrins.</text>
        <dbReference type="EC" id="3.2.1.17"/>
    </reaction>
</comment>
<gene>
    <name evidence="4" type="ORF">GCM10010990_21220</name>
</gene>
<dbReference type="GO" id="GO:0009253">
    <property type="term" value="P:peptidoglycan catabolic process"/>
    <property type="evidence" value="ECO:0007669"/>
    <property type="project" value="InterPro"/>
</dbReference>
<sequence>MPQTDSHSYDPANPDITARIAAELVAHEGIVREAYRDSVGVWTWSVGLTDASGHKVGRYRDNPQSLTHCLEIFIWALRRNYLPEVLAAFGDHQPAEHELAAALSFHWNTGGILRAQWMKLAMEGSSLRARSAMLNWARPVSLLPRRRKEQALFFDGKWSHDGNALVYDVAKPSYRPINGRQLPIMASLGIILGTGDDAKEAWLELPLSNGESCTASGDGNWFARLFGKG</sequence>
<dbReference type="Proteomes" id="UP000612349">
    <property type="component" value="Unassembled WGS sequence"/>
</dbReference>
<keyword evidence="1 3" id="KW-0929">Antimicrobial</keyword>
<dbReference type="GO" id="GO:0042742">
    <property type="term" value="P:defense response to bacterium"/>
    <property type="evidence" value="ECO:0007669"/>
    <property type="project" value="UniProtKB-KW"/>
</dbReference>
<keyword evidence="5" id="KW-1185">Reference proteome</keyword>
<dbReference type="InterPro" id="IPR023346">
    <property type="entry name" value="Lysozyme-like_dom_sf"/>
</dbReference>
<dbReference type="EMBL" id="BMIP01000004">
    <property type="protein sequence ID" value="GGD71484.1"/>
    <property type="molecule type" value="Genomic_DNA"/>
</dbReference>
<dbReference type="RefSeq" id="WP_066774370.1">
    <property type="nucleotide sequence ID" value="NZ_BMIP01000004.1"/>
</dbReference>
<dbReference type="SUPFAM" id="SSF53955">
    <property type="entry name" value="Lysozyme-like"/>
    <property type="match status" value="1"/>
</dbReference>
<dbReference type="InterPro" id="IPR023347">
    <property type="entry name" value="Lysozyme_dom_sf"/>
</dbReference>
<organism evidence="4 5">
    <name type="scientific">Croceicoccus mobilis</name>
    <dbReference type="NCBI Taxonomy" id="1703339"/>
    <lineage>
        <taxon>Bacteria</taxon>
        <taxon>Pseudomonadati</taxon>
        <taxon>Pseudomonadota</taxon>
        <taxon>Alphaproteobacteria</taxon>
        <taxon>Sphingomonadales</taxon>
        <taxon>Erythrobacteraceae</taxon>
        <taxon>Croceicoccus</taxon>
    </lineage>
</organism>
<comment type="similarity">
    <text evidence="3">Belongs to the glycosyl hydrolase 24 family.</text>
</comment>
<evidence type="ECO:0000256" key="3">
    <source>
        <dbReference type="RuleBase" id="RU003788"/>
    </source>
</evidence>